<name>A0ABS3KHX6_9PROT</name>
<organism evidence="8 9">
    <name type="scientific">Roseomonas marmotae</name>
    <dbReference type="NCBI Taxonomy" id="2768161"/>
    <lineage>
        <taxon>Bacteria</taxon>
        <taxon>Pseudomonadati</taxon>
        <taxon>Pseudomonadota</taxon>
        <taxon>Alphaproteobacteria</taxon>
        <taxon>Acetobacterales</taxon>
        <taxon>Roseomonadaceae</taxon>
        <taxon>Roseomonas</taxon>
    </lineage>
</organism>
<accession>A0ABS3KHX6</accession>
<keyword evidence="9" id="KW-1185">Reference proteome</keyword>
<evidence type="ECO:0000256" key="2">
    <source>
        <dbReference type="ARBA" id="ARBA00015075"/>
    </source>
</evidence>
<dbReference type="SUPFAM" id="SSF50118">
    <property type="entry name" value="Cell growth inhibitor/plasmid maintenance toxic component"/>
    <property type="match status" value="1"/>
</dbReference>
<dbReference type="EMBL" id="JACTNF010000040">
    <property type="protein sequence ID" value="MBO1077062.1"/>
    <property type="molecule type" value="Genomic_DNA"/>
</dbReference>
<keyword evidence="4" id="KW-0805">Transcription regulation</keyword>
<evidence type="ECO:0000256" key="7">
    <source>
        <dbReference type="ARBA" id="ARBA00033135"/>
    </source>
</evidence>
<evidence type="ECO:0000313" key="9">
    <source>
        <dbReference type="Proteomes" id="UP001518990"/>
    </source>
</evidence>
<evidence type="ECO:0000256" key="4">
    <source>
        <dbReference type="ARBA" id="ARBA00023015"/>
    </source>
</evidence>
<gene>
    <name evidence="8" type="ORF">IAI60_20865</name>
</gene>
<keyword evidence="3" id="KW-0678">Repressor</keyword>
<dbReference type="Pfam" id="PF01845">
    <property type="entry name" value="CcdB"/>
    <property type="match status" value="1"/>
</dbReference>
<evidence type="ECO:0000256" key="3">
    <source>
        <dbReference type="ARBA" id="ARBA00022491"/>
    </source>
</evidence>
<keyword evidence="5" id="KW-0804">Transcription</keyword>
<sequence length="106" mass="11678">MPQQFGVFRNPGRNKAVIPYVLVVQSNRFRHSGRRVVVPLISARSFAPPESDIGPRFIIGGEGVVLDPLQVTNVPAAVLGDPVASLEQEEERIVRALDVMMSTAWR</sequence>
<comment type="similarity">
    <text evidence="1">Belongs to the CcdB toxin family.</text>
</comment>
<evidence type="ECO:0000256" key="1">
    <source>
        <dbReference type="ARBA" id="ARBA00005230"/>
    </source>
</evidence>
<reference evidence="8 9" key="1">
    <citation type="submission" date="2020-09" db="EMBL/GenBank/DDBJ databases">
        <title>Roseomonas.</title>
        <authorList>
            <person name="Zhu W."/>
        </authorList>
    </citation>
    <scope>NUCLEOTIDE SEQUENCE [LARGE SCALE GENOMIC DNA]</scope>
    <source>
        <strain evidence="8 9">1311</strain>
    </source>
</reference>
<proteinExistence type="inferred from homology"/>
<dbReference type="Gene3D" id="2.30.30.110">
    <property type="match status" value="1"/>
</dbReference>
<dbReference type="Proteomes" id="UP001518990">
    <property type="component" value="Unassembled WGS sequence"/>
</dbReference>
<dbReference type="InterPro" id="IPR011067">
    <property type="entry name" value="Plasmid_toxin/cell-grow_inhib"/>
</dbReference>
<evidence type="ECO:0000256" key="6">
    <source>
        <dbReference type="ARBA" id="ARBA00029628"/>
    </source>
</evidence>
<evidence type="ECO:0000256" key="5">
    <source>
        <dbReference type="ARBA" id="ARBA00023163"/>
    </source>
</evidence>
<evidence type="ECO:0000313" key="8">
    <source>
        <dbReference type="EMBL" id="MBO1077062.1"/>
    </source>
</evidence>
<dbReference type="RefSeq" id="WP_207450831.1">
    <property type="nucleotide sequence ID" value="NZ_CP061095.1"/>
</dbReference>
<dbReference type="InterPro" id="IPR002712">
    <property type="entry name" value="CcdB"/>
</dbReference>
<protein>
    <recommendedName>
        <fullName evidence="2">Toxin CcdB</fullName>
    </recommendedName>
    <alternativeName>
        <fullName evidence="7">Cytotoxic protein CcdB</fullName>
    </alternativeName>
    <alternativeName>
        <fullName evidence="6">Protein LetD</fullName>
    </alternativeName>
</protein>
<comment type="caution">
    <text evidence="8">The sequence shown here is derived from an EMBL/GenBank/DDBJ whole genome shotgun (WGS) entry which is preliminary data.</text>
</comment>